<keyword evidence="3" id="KW-0808">Transferase</keyword>
<dbReference type="InterPro" id="IPR036116">
    <property type="entry name" value="FN3_sf"/>
</dbReference>
<comment type="caution">
    <text evidence="3">The sequence shown here is derived from an EMBL/GenBank/DDBJ whole genome shotgun (WGS) entry which is preliminary data.</text>
</comment>
<dbReference type="InterPro" id="IPR013783">
    <property type="entry name" value="Ig-like_fold"/>
</dbReference>
<name>A0A0J7MNC7_LASNI</name>
<dbReference type="PaxDb" id="67767-A0A0J7MNC7"/>
<dbReference type="SUPFAM" id="SSF49265">
    <property type="entry name" value="Fibronectin type III"/>
    <property type="match status" value="1"/>
</dbReference>
<keyword evidence="4" id="KW-1185">Reference proteome</keyword>
<proteinExistence type="predicted"/>
<keyword evidence="1" id="KW-0812">Transmembrane</keyword>
<evidence type="ECO:0000259" key="2">
    <source>
        <dbReference type="PROSITE" id="PS50853"/>
    </source>
</evidence>
<evidence type="ECO:0000313" key="3">
    <source>
        <dbReference type="EMBL" id="KMQ82095.1"/>
    </source>
</evidence>
<keyword evidence="3" id="KW-0418">Kinase</keyword>
<feature type="transmembrane region" description="Helical" evidence="1">
    <location>
        <begin position="142"/>
        <end position="162"/>
    </location>
</feature>
<organism evidence="3 4">
    <name type="scientific">Lasius niger</name>
    <name type="common">Black garden ant</name>
    <dbReference type="NCBI Taxonomy" id="67767"/>
    <lineage>
        <taxon>Eukaryota</taxon>
        <taxon>Metazoa</taxon>
        <taxon>Ecdysozoa</taxon>
        <taxon>Arthropoda</taxon>
        <taxon>Hexapoda</taxon>
        <taxon>Insecta</taxon>
        <taxon>Pterygota</taxon>
        <taxon>Neoptera</taxon>
        <taxon>Endopterygota</taxon>
        <taxon>Hymenoptera</taxon>
        <taxon>Apocrita</taxon>
        <taxon>Aculeata</taxon>
        <taxon>Formicoidea</taxon>
        <taxon>Formicidae</taxon>
        <taxon>Formicinae</taxon>
        <taxon>Lasius</taxon>
        <taxon>Lasius</taxon>
    </lineage>
</organism>
<dbReference type="STRING" id="67767.A0A0J7MNC7"/>
<dbReference type="PROSITE" id="PS50853">
    <property type="entry name" value="FN3"/>
    <property type="match status" value="1"/>
</dbReference>
<reference evidence="3 4" key="1">
    <citation type="submission" date="2015-04" db="EMBL/GenBank/DDBJ databases">
        <title>Lasius niger genome sequencing.</title>
        <authorList>
            <person name="Konorov E.A."/>
            <person name="Nikitin M.A."/>
            <person name="Kirill M.V."/>
            <person name="Chang P."/>
        </authorList>
    </citation>
    <scope>NUCLEOTIDE SEQUENCE [LARGE SCALE GENOMIC DNA]</scope>
    <source>
        <tissue evidence="3">Whole</tissue>
    </source>
</reference>
<feature type="domain" description="Fibronectin type-III" evidence="2">
    <location>
        <begin position="12"/>
        <end position="119"/>
    </location>
</feature>
<accession>A0A0J7MNC7</accession>
<dbReference type="Proteomes" id="UP000036403">
    <property type="component" value="Unassembled WGS sequence"/>
</dbReference>
<dbReference type="Gene3D" id="2.60.40.10">
    <property type="entry name" value="Immunoglobulins"/>
    <property type="match status" value="1"/>
</dbReference>
<dbReference type="AlphaFoldDB" id="A0A0J7MNC7"/>
<keyword evidence="1" id="KW-1133">Transmembrane helix</keyword>
<protein>
    <submittedName>
        <fullName evidence="3">Proto-oncogene tyrosine-protein kinase ros</fullName>
    </submittedName>
</protein>
<gene>
    <name evidence="3" type="ORF">RF55_24200</name>
</gene>
<dbReference type="InterPro" id="IPR003961">
    <property type="entry name" value="FN3_dom"/>
</dbReference>
<sequence length="167" mass="19480">MILRTTPGKLNAPENVTIQFLPPTLAEVYWLPPKNLNCLAVTYEVHWIPVFVSNGMRKITYQIPRNKQLINKLEHTRDGKFFTKIQLLPKQEYLVYVRVYPANFSDFFTDSVNKSVNGFKEWGESSAVVDLKESIEMTAMQYYLPLILSFVIALIVYVSYFYCCKYI</sequence>
<dbReference type="GO" id="GO:0016301">
    <property type="term" value="F:kinase activity"/>
    <property type="evidence" value="ECO:0007669"/>
    <property type="project" value="UniProtKB-KW"/>
</dbReference>
<dbReference type="EMBL" id="LBMM01028446">
    <property type="protein sequence ID" value="KMQ82095.1"/>
    <property type="molecule type" value="Genomic_DNA"/>
</dbReference>
<evidence type="ECO:0000313" key="4">
    <source>
        <dbReference type="Proteomes" id="UP000036403"/>
    </source>
</evidence>
<keyword evidence="1" id="KW-0472">Membrane</keyword>
<dbReference type="OrthoDB" id="65481at2759"/>
<evidence type="ECO:0000256" key="1">
    <source>
        <dbReference type="SAM" id="Phobius"/>
    </source>
</evidence>